<feature type="region of interest" description="Disordered" evidence="1">
    <location>
        <begin position="1"/>
        <end position="131"/>
    </location>
</feature>
<feature type="compositionally biased region" description="Low complexity" evidence="1">
    <location>
        <begin position="69"/>
        <end position="83"/>
    </location>
</feature>
<sequence>MSPLMPTTPTASRVTSPAPSQLANRPTTPTAPPPSAPKTPPSQLANKPTNAHHASHVGVVWSGPHQMLRPEAAPRPRLARATPFNSPWPRRQRGELPHCANWRPSPPTGAPKRHPSAPRPGTGGPETACGAWLRGHRGAGIAYRESHPARALTVRSPGATALSMQRNAATVAVPQSLSPGPLGPGVASAPPLPAGGHAPSISPAPLPTGEDAHLPTTPPASPRPPCQLAKMPTCPPRPQHLPGPPANWQRCPPAHHAPSISPAPLPTGKDAHLPTTPPASPRPPCQLAKMPTCPPRPQHLPGPPANWQRCPPAHHAPSISPAPLHWQRCPPAHHAPSISPAPLPTGKDAHLPAAKALFSPRRHHAKWATSSKSWVTFRGLRRLKKKNTESGDIPPANPGAAGQPPCPHNQLASRVAARIRARGPSSGSPLQSPGAAGSVDGEV</sequence>
<protein>
    <submittedName>
        <fullName evidence="2">Uncharacterized protein</fullName>
    </submittedName>
</protein>
<feature type="compositionally biased region" description="Low complexity" evidence="1">
    <location>
        <begin position="311"/>
        <end position="323"/>
    </location>
</feature>
<feature type="compositionally biased region" description="Pro residues" evidence="1">
    <location>
        <begin position="292"/>
        <end position="304"/>
    </location>
</feature>
<gene>
    <name evidence="2" type="ORF">Pdw03_1237</name>
</gene>
<feature type="region of interest" description="Disordered" evidence="1">
    <location>
        <begin position="387"/>
        <end position="443"/>
    </location>
</feature>
<organism evidence="2 3">
    <name type="scientific">Penicillium digitatum</name>
    <name type="common">Green mold</name>
    <dbReference type="NCBI Taxonomy" id="36651"/>
    <lineage>
        <taxon>Eukaryota</taxon>
        <taxon>Fungi</taxon>
        <taxon>Dikarya</taxon>
        <taxon>Ascomycota</taxon>
        <taxon>Pezizomycotina</taxon>
        <taxon>Eurotiomycetes</taxon>
        <taxon>Eurotiomycetidae</taxon>
        <taxon>Eurotiales</taxon>
        <taxon>Aspergillaceae</taxon>
        <taxon>Penicillium</taxon>
    </lineage>
</organism>
<accession>A0A7T7BNJ6</accession>
<feature type="compositionally biased region" description="Pro residues" evidence="1">
    <location>
        <begin position="275"/>
        <end position="284"/>
    </location>
</feature>
<feature type="compositionally biased region" description="Low complexity" evidence="1">
    <location>
        <begin position="423"/>
        <end position="443"/>
    </location>
</feature>
<feature type="region of interest" description="Disordered" evidence="1">
    <location>
        <begin position="182"/>
        <end position="348"/>
    </location>
</feature>
<evidence type="ECO:0000256" key="1">
    <source>
        <dbReference type="SAM" id="MobiDB-lite"/>
    </source>
</evidence>
<reference evidence="2 3" key="1">
    <citation type="submission" date="2020-08" db="EMBL/GenBank/DDBJ databases">
        <title>The completed genome sequence of the pathogenic ascomycete fungus Penicillium digitatum.</title>
        <authorList>
            <person name="Wang M."/>
        </authorList>
    </citation>
    <scope>NUCLEOTIDE SEQUENCE [LARGE SCALE GENOMIC DNA]</scope>
    <source>
        <strain evidence="2 3">PdW03</strain>
    </source>
</reference>
<feature type="compositionally biased region" description="Pro residues" evidence="1">
    <location>
        <begin position="233"/>
        <end position="245"/>
    </location>
</feature>
<dbReference type="EMBL" id="CP060778">
    <property type="protein sequence ID" value="QQK46339.1"/>
    <property type="molecule type" value="Genomic_DNA"/>
</dbReference>
<evidence type="ECO:0000313" key="3">
    <source>
        <dbReference type="Proteomes" id="UP000595662"/>
    </source>
</evidence>
<feature type="compositionally biased region" description="Pro residues" evidence="1">
    <location>
        <begin position="216"/>
        <end position="225"/>
    </location>
</feature>
<dbReference type="AlphaFoldDB" id="A0A7T7BNJ6"/>
<evidence type="ECO:0000313" key="2">
    <source>
        <dbReference type="EMBL" id="QQK46339.1"/>
    </source>
</evidence>
<dbReference type="RefSeq" id="XP_065957576.1">
    <property type="nucleotide sequence ID" value="XM_066099849.1"/>
</dbReference>
<feature type="compositionally biased region" description="Low complexity" evidence="1">
    <location>
        <begin position="252"/>
        <end position="262"/>
    </location>
</feature>
<name>A0A7T7BNJ6_PENDI</name>
<dbReference type="Proteomes" id="UP000595662">
    <property type="component" value="Chromosome 5"/>
</dbReference>
<feature type="compositionally biased region" description="Low complexity" evidence="1">
    <location>
        <begin position="330"/>
        <end position="340"/>
    </location>
</feature>
<dbReference type="GeneID" id="90952235"/>
<feature type="compositionally biased region" description="Polar residues" evidence="1">
    <location>
        <begin position="1"/>
        <end position="25"/>
    </location>
</feature>
<proteinExistence type="predicted"/>
<feature type="compositionally biased region" description="Pro residues" evidence="1">
    <location>
        <begin position="29"/>
        <end position="40"/>
    </location>
</feature>